<sequence length="102" mass="11403">MNIHISGLLQKMEEELQKAKNSNGNEEIKLHAAVIKSLCDVILESGQSDIPKVQEKKAPAISDQSESMLHQLMGAEGSRKYEETKKKEKKDDEANGDSIFDF</sequence>
<dbReference type="RefSeq" id="WP_053604606.1">
    <property type="nucleotide sequence ID" value="NZ_CP012600.1"/>
</dbReference>
<proteinExistence type="predicted"/>
<reference evidence="3" key="1">
    <citation type="submission" date="2015-08" db="EMBL/GenBank/DDBJ databases">
        <title>Genome sequencing project for genomic taxonomy and phylogenomics of Bacillus-like bacteria.</title>
        <authorList>
            <person name="Liu B."/>
            <person name="Wang J."/>
            <person name="Zhu Y."/>
            <person name="Liu G."/>
            <person name="Chen Q."/>
            <person name="Chen Z."/>
            <person name="Lan J."/>
            <person name="Che J."/>
            <person name="Ge C."/>
            <person name="Shi H."/>
            <person name="Pan Z."/>
            <person name="Liu X."/>
        </authorList>
    </citation>
    <scope>NUCLEOTIDE SEQUENCE [LARGE SCALE GENOMIC DNA]</scope>
    <source>
        <strain evidence="3">FJAT-4402</strain>
    </source>
</reference>
<dbReference type="PATRIC" id="fig|1441095.3.peg.3370"/>
<feature type="region of interest" description="Disordered" evidence="1">
    <location>
        <begin position="73"/>
        <end position="102"/>
    </location>
</feature>
<reference evidence="2 3" key="2">
    <citation type="journal article" date="2016" name="Int. J. Syst. Evol. Microbiol.">
        <title>Bacillus gobiensis sp. nov., isolated from a soil sample.</title>
        <authorList>
            <person name="Liu B."/>
            <person name="Liu G.H."/>
            <person name="Cetin S."/>
            <person name="Schumann P."/>
            <person name="Pan Z.Z."/>
            <person name="Chen Q.Q."/>
        </authorList>
    </citation>
    <scope>NUCLEOTIDE SEQUENCE [LARGE SCALE GENOMIC DNA]</scope>
    <source>
        <strain evidence="2 3">FJAT-4402</strain>
    </source>
</reference>
<name>A0A0M5JC83_9BACI</name>
<gene>
    <name evidence="2" type="ORF">AM592_15280</name>
</gene>
<dbReference type="Pfam" id="PF17261">
    <property type="entry name" value="DUF5327"/>
    <property type="match status" value="1"/>
</dbReference>
<protein>
    <recommendedName>
        <fullName evidence="4">YwdI family protein</fullName>
    </recommendedName>
</protein>
<evidence type="ECO:0000256" key="1">
    <source>
        <dbReference type="SAM" id="MobiDB-lite"/>
    </source>
</evidence>
<dbReference type="EMBL" id="CP012600">
    <property type="protein sequence ID" value="ALC82794.1"/>
    <property type="molecule type" value="Genomic_DNA"/>
</dbReference>
<dbReference type="Proteomes" id="UP000067625">
    <property type="component" value="Chromosome"/>
</dbReference>
<accession>A0A0M5JC83</accession>
<evidence type="ECO:0000313" key="3">
    <source>
        <dbReference type="Proteomes" id="UP000067625"/>
    </source>
</evidence>
<evidence type="ECO:0008006" key="4">
    <source>
        <dbReference type="Google" id="ProtNLM"/>
    </source>
</evidence>
<feature type="compositionally biased region" description="Basic and acidic residues" evidence="1">
    <location>
        <begin position="77"/>
        <end position="93"/>
    </location>
</feature>
<dbReference type="OrthoDB" id="2361717at2"/>
<dbReference type="AlphaFoldDB" id="A0A0M5JC83"/>
<evidence type="ECO:0000313" key="2">
    <source>
        <dbReference type="EMBL" id="ALC82794.1"/>
    </source>
</evidence>
<keyword evidence="3" id="KW-1185">Reference proteome</keyword>
<dbReference type="STRING" id="1441095.AM592_15280"/>
<dbReference type="InterPro" id="IPR035218">
    <property type="entry name" value="DUF5327"/>
</dbReference>
<organism evidence="2 3">
    <name type="scientific">Bacillus gobiensis</name>
    <dbReference type="NCBI Taxonomy" id="1441095"/>
    <lineage>
        <taxon>Bacteria</taxon>
        <taxon>Bacillati</taxon>
        <taxon>Bacillota</taxon>
        <taxon>Bacilli</taxon>
        <taxon>Bacillales</taxon>
        <taxon>Bacillaceae</taxon>
        <taxon>Bacillus</taxon>
    </lineage>
</organism>